<dbReference type="InterPro" id="IPR052188">
    <property type="entry name" value="Ni-pincer_cofactor_biosynth"/>
</dbReference>
<reference evidence="2" key="1">
    <citation type="submission" date="2021-01" db="EMBL/GenBank/DDBJ databases">
        <authorList>
            <person name="Corre E."/>
            <person name="Pelletier E."/>
            <person name="Niang G."/>
            <person name="Scheremetjew M."/>
            <person name="Finn R."/>
            <person name="Kale V."/>
            <person name="Holt S."/>
            <person name="Cochrane G."/>
            <person name="Meng A."/>
            <person name="Brown T."/>
            <person name="Cohen L."/>
        </authorList>
    </citation>
    <scope>NUCLEOTIDE SEQUENCE</scope>
    <source>
        <strain evidence="2">CCMP3107</strain>
    </source>
</reference>
<dbReference type="EMBL" id="HBIU01020203">
    <property type="protein sequence ID" value="CAE0630696.1"/>
    <property type="molecule type" value="Transcribed_RNA"/>
</dbReference>
<accession>A0A6V1PUF6</accession>
<dbReference type="AlphaFoldDB" id="A0A6V1PUF6"/>
<organism evidence="2">
    <name type="scientific">Heterosigma akashiwo</name>
    <name type="common">Chromophytic alga</name>
    <name type="synonym">Heterosigma carterae</name>
    <dbReference type="NCBI Taxonomy" id="2829"/>
    <lineage>
        <taxon>Eukaryota</taxon>
        <taxon>Sar</taxon>
        <taxon>Stramenopiles</taxon>
        <taxon>Ochrophyta</taxon>
        <taxon>Raphidophyceae</taxon>
        <taxon>Chattonellales</taxon>
        <taxon>Chattonellaceae</taxon>
        <taxon>Heterosigma</taxon>
    </lineage>
</organism>
<evidence type="ECO:0000313" key="2">
    <source>
        <dbReference type="EMBL" id="CAE0630696.1"/>
    </source>
</evidence>
<dbReference type="Pfam" id="PF02540">
    <property type="entry name" value="NAD_synthase"/>
    <property type="match status" value="1"/>
</dbReference>
<dbReference type="GO" id="GO:0006163">
    <property type="term" value="P:purine nucleotide metabolic process"/>
    <property type="evidence" value="ECO:0007669"/>
    <property type="project" value="UniProtKB-ARBA"/>
</dbReference>
<dbReference type="PANTHER" id="PTHR43169">
    <property type="entry name" value="EXSB FAMILY PROTEIN"/>
    <property type="match status" value="1"/>
</dbReference>
<gene>
    <name evidence="2" type="ORF">HAKA00212_LOCUS9393</name>
</gene>
<feature type="domain" description="NAD/GMP synthase" evidence="1">
    <location>
        <begin position="24"/>
        <end position="88"/>
    </location>
</feature>
<dbReference type="InterPro" id="IPR005232">
    <property type="entry name" value="LarE"/>
</dbReference>
<dbReference type="PIRSF" id="PIRSF006661">
    <property type="entry name" value="PP-lp_UCP006661"/>
    <property type="match status" value="1"/>
</dbReference>
<dbReference type="SUPFAM" id="SSF52402">
    <property type="entry name" value="Adenine nucleotide alpha hydrolases-like"/>
    <property type="match status" value="1"/>
</dbReference>
<name>A0A6V1PUF6_HETAK</name>
<dbReference type="PANTHER" id="PTHR43169:SF2">
    <property type="entry name" value="NAD_GMP SYNTHASE DOMAIN-CONTAINING PROTEIN"/>
    <property type="match status" value="1"/>
</dbReference>
<protein>
    <recommendedName>
        <fullName evidence="1">NAD/GMP synthase domain-containing protein</fullName>
    </recommendedName>
</protein>
<dbReference type="CDD" id="cd01990">
    <property type="entry name" value="LarE-like"/>
    <property type="match status" value="1"/>
</dbReference>
<dbReference type="Gene3D" id="3.40.50.620">
    <property type="entry name" value="HUPs"/>
    <property type="match status" value="1"/>
</dbReference>
<dbReference type="InterPro" id="IPR022310">
    <property type="entry name" value="NAD/GMP_synthase"/>
</dbReference>
<dbReference type="InterPro" id="IPR014729">
    <property type="entry name" value="Rossmann-like_a/b/a_fold"/>
</dbReference>
<sequence>MATTGAIIDLLLARVSNLGTRRGSNIIAFSGGVDSSLSAALVHKVFPQNSSACIGISAALPQDQLILAREVASSIGIHLQEVRTNEGYDADYIANKGKACYHCKTHLYSSLMAVAELAAAKGNIIGTDGKEKVILFNGTNKDDLRDDTRIGLKAAENFKVASPLAEITKDEVRLAAKALGLPNWQHAASPCLRSRLAFGVAATKENLERIDKAEAIVRRHLGLGPEVNLRVRAANPTRAAVAVDQSLLEAVATHFPRIEEKILALGFKNVSFRAYRTGMMSGFAEQQQNTT</sequence>
<dbReference type="GO" id="GO:0016783">
    <property type="term" value="F:sulfurtransferase activity"/>
    <property type="evidence" value="ECO:0007669"/>
    <property type="project" value="InterPro"/>
</dbReference>
<evidence type="ECO:0000259" key="1">
    <source>
        <dbReference type="Pfam" id="PF02540"/>
    </source>
</evidence>
<proteinExistence type="predicted"/>